<dbReference type="InterPro" id="IPR013012">
    <property type="entry name" value="PTS_EIIB_3"/>
</dbReference>
<evidence type="ECO:0000256" key="6">
    <source>
        <dbReference type="ARBA" id="ARBA00022777"/>
    </source>
</evidence>
<evidence type="ECO:0000259" key="8">
    <source>
        <dbReference type="PROSITE" id="PS51100"/>
    </source>
</evidence>
<evidence type="ECO:0000256" key="7">
    <source>
        <dbReference type="PROSITE-ProRule" id="PRU00423"/>
    </source>
</evidence>
<keyword evidence="5" id="KW-0598">Phosphotransferase system</keyword>
<dbReference type="InterPro" id="IPR036095">
    <property type="entry name" value="PTS_EIIB-like_sf"/>
</dbReference>
<dbReference type="PANTHER" id="PTHR34581">
    <property type="entry name" value="PTS SYSTEM N,N'-DIACETYLCHITOBIOSE-SPECIFIC EIIB COMPONENT"/>
    <property type="match status" value="1"/>
</dbReference>
<dbReference type="EMBL" id="CACRTO010000048">
    <property type="protein sequence ID" value="VYU65079.1"/>
    <property type="molecule type" value="Genomic_DNA"/>
</dbReference>
<keyword evidence="1" id="KW-0813">Transport</keyword>
<dbReference type="GO" id="GO:0009401">
    <property type="term" value="P:phosphoenolpyruvate-dependent sugar phosphotransferase system"/>
    <property type="evidence" value="ECO:0007669"/>
    <property type="project" value="UniProtKB-KW"/>
</dbReference>
<evidence type="ECO:0000313" key="9">
    <source>
        <dbReference type="EMBL" id="VYU65079.1"/>
    </source>
</evidence>
<dbReference type="GO" id="GO:0016301">
    <property type="term" value="F:kinase activity"/>
    <property type="evidence" value="ECO:0007669"/>
    <property type="project" value="UniProtKB-KW"/>
</dbReference>
<dbReference type="InterPro" id="IPR051819">
    <property type="entry name" value="PTS_sugar-specific_EIIB"/>
</dbReference>
<accession>A0A6N3GN15</accession>
<dbReference type="GO" id="GO:0008982">
    <property type="term" value="F:protein-N(PI)-phosphohistidine-sugar phosphotransferase activity"/>
    <property type="evidence" value="ECO:0007669"/>
    <property type="project" value="InterPro"/>
</dbReference>
<gene>
    <name evidence="9" type="primary">licB_7</name>
    <name evidence="9" type="ORF">CTLFYP3_03309</name>
</gene>
<keyword evidence="6" id="KW-0418">Kinase</keyword>
<feature type="modified residue" description="Phosphocysteine; by EIIA" evidence="7">
    <location>
        <position position="10"/>
    </location>
</feature>
<sequence>MKELKILLCCGAGMSSGFLAQRTRGVAKKRNLSVNIEARSASDIASYMDSIDILMVGPHYENEKASFEEMARPYNVPVVIIPQTIYATLNGDALLDLALSTING</sequence>
<keyword evidence="3" id="KW-0762">Sugar transport</keyword>
<dbReference type="AlphaFoldDB" id="A0A6N3GN15"/>
<evidence type="ECO:0000256" key="3">
    <source>
        <dbReference type="ARBA" id="ARBA00022597"/>
    </source>
</evidence>
<dbReference type="InterPro" id="IPR003501">
    <property type="entry name" value="PTS_EIIB_2/3"/>
</dbReference>
<protein>
    <submittedName>
        <fullName evidence="9">Lichenan-specific phosphotransferase enzyme IIB component</fullName>
        <ecNumber evidence="9">2.7.1.69</ecNumber>
    </submittedName>
</protein>
<dbReference type="PANTHER" id="PTHR34581:SF2">
    <property type="entry name" value="PTS SYSTEM N,N'-DIACETYLCHITOBIOSE-SPECIFIC EIIB COMPONENT"/>
    <property type="match status" value="1"/>
</dbReference>
<evidence type="ECO:0000256" key="1">
    <source>
        <dbReference type="ARBA" id="ARBA00022448"/>
    </source>
</evidence>
<keyword evidence="4 9" id="KW-0808">Transferase</keyword>
<organism evidence="9">
    <name type="scientific">Clostridium tertium</name>
    <dbReference type="NCBI Taxonomy" id="1559"/>
    <lineage>
        <taxon>Bacteria</taxon>
        <taxon>Bacillati</taxon>
        <taxon>Bacillota</taxon>
        <taxon>Clostridia</taxon>
        <taxon>Eubacteriales</taxon>
        <taxon>Clostridiaceae</taxon>
        <taxon>Clostridium</taxon>
    </lineage>
</organism>
<dbReference type="EC" id="2.7.1.69" evidence="9"/>
<reference evidence="9" key="1">
    <citation type="submission" date="2019-11" db="EMBL/GenBank/DDBJ databases">
        <authorList>
            <person name="Feng L."/>
        </authorList>
    </citation>
    <scope>NUCLEOTIDE SEQUENCE</scope>
    <source>
        <strain evidence="9">CTertiumLFYP3</strain>
    </source>
</reference>
<name>A0A6N3GN15_9CLOT</name>
<keyword evidence="2" id="KW-0597">Phosphoprotein</keyword>
<dbReference type="RefSeq" id="WP_156627752.1">
    <property type="nucleotide sequence ID" value="NZ_CACRTO010000048.1"/>
</dbReference>
<dbReference type="Pfam" id="PF02302">
    <property type="entry name" value="PTS_IIB"/>
    <property type="match status" value="1"/>
</dbReference>
<proteinExistence type="predicted"/>
<dbReference type="SUPFAM" id="SSF52794">
    <property type="entry name" value="PTS system IIB component-like"/>
    <property type="match status" value="1"/>
</dbReference>
<dbReference type="PROSITE" id="PS51100">
    <property type="entry name" value="PTS_EIIB_TYPE_3"/>
    <property type="match status" value="1"/>
</dbReference>
<dbReference type="Gene3D" id="3.40.50.2300">
    <property type="match status" value="1"/>
</dbReference>
<dbReference type="CDD" id="cd05564">
    <property type="entry name" value="PTS_IIB_chitobiose_lichenan"/>
    <property type="match status" value="1"/>
</dbReference>
<feature type="domain" description="PTS EIIB type-3" evidence="8">
    <location>
        <begin position="3"/>
        <end position="104"/>
    </location>
</feature>
<evidence type="ECO:0000256" key="5">
    <source>
        <dbReference type="ARBA" id="ARBA00022683"/>
    </source>
</evidence>
<evidence type="ECO:0000256" key="4">
    <source>
        <dbReference type="ARBA" id="ARBA00022679"/>
    </source>
</evidence>
<evidence type="ECO:0000256" key="2">
    <source>
        <dbReference type="ARBA" id="ARBA00022553"/>
    </source>
</evidence>